<evidence type="ECO:0000256" key="2">
    <source>
        <dbReference type="ARBA" id="ARBA00012438"/>
    </source>
</evidence>
<keyword evidence="6" id="KW-0238">DNA-binding</keyword>
<dbReference type="Pfam" id="PF00072">
    <property type="entry name" value="Response_reg"/>
    <property type="match status" value="1"/>
</dbReference>
<evidence type="ECO:0000259" key="10">
    <source>
        <dbReference type="PROSITE" id="PS50110"/>
    </source>
</evidence>
<dbReference type="PANTHER" id="PTHR48111:SF37">
    <property type="entry name" value="RESPONSE REGULATOR PROTEIN CARR"/>
    <property type="match status" value="1"/>
</dbReference>
<comment type="catalytic activity">
    <reaction evidence="1">
        <text>ATP + protein L-histidine = ADP + protein N-phospho-L-histidine.</text>
        <dbReference type="EC" id="2.7.13.3"/>
    </reaction>
</comment>
<evidence type="ECO:0000259" key="9">
    <source>
        <dbReference type="PROSITE" id="PS50109"/>
    </source>
</evidence>
<dbReference type="Pfam" id="PF02518">
    <property type="entry name" value="HATPase_c"/>
    <property type="match status" value="1"/>
</dbReference>
<evidence type="ECO:0000313" key="11">
    <source>
        <dbReference type="EMBL" id="RLQ87533.1"/>
    </source>
</evidence>
<evidence type="ECO:0000256" key="1">
    <source>
        <dbReference type="ARBA" id="ARBA00000085"/>
    </source>
</evidence>
<dbReference type="AlphaFoldDB" id="A0A3L7JA08"/>
<name>A0A3L7JA08_9HYPH</name>
<accession>A0A3L7JA08</accession>
<dbReference type="GO" id="GO:0004673">
    <property type="term" value="F:protein histidine kinase activity"/>
    <property type="evidence" value="ECO:0007669"/>
    <property type="project" value="UniProtKB-EC"/>
</dbReference>
<keyword evidence="4" id="KW-0902">Two-component regulatory system</keyword>
<keyword evidence="7" id="KW-0804">Transcription</keyword>
<sequence>MRVLVVEDDTELNRQLCEALKDAGYAVDSATDGEEGHFLGDTEPYDAVVLDLGLPQIDGISVLERWRREGRIMPVLILTARDRWSDKVAGIDAGADDYVAKPFHIEEILARVRALIRRAAGHASSELVCGPLRLDTRASRADKTVEDDVPAGLVFAGESHDLEEMLGNLLENAAKWSRSVFRLSARPEERDGRAVVILAVEDDGPGIPQDQAERAIKRGQRLDETVPGTGLGLSIVSETAGEYGGELRLARANIGGLRAELILPSIPFSAPQRR</sequence>
<keyword evidence="3 8" id="KW-0597">Phosphoprotein</keyword>
<dbReference type="CDD" id="cd19934">
    <property type="entry name" value="REC_OmpR_EcPhoP-like"/>
    <property type="match status" value="1"/>
</dbReference>
<dbReference type="Gene3D" id="6.10.250.690">
    <property type="match status" value="1"/>
</dbReference>
<dbReference type="PANTHER" id="PTHR48111">
    <property type="entry name" value="REGULATOR OF RPOS"/>
    <property type="match status" value="1"/>
</dbReference>
<gene>
    <name evidence="11" type="ORF">D8780_04235</name>
</gene>
<keyword evidence="5" id="KW-0805">Transcription regulation</keyword>
<dbReference type="PROSITE" id="PS50109">
    <property type="entry name" value="HIS_KIN"/>
    <property type="match status" value="1"/>
</dbReference>
<dbReference type="Gene3D" id="3.40.50.2300">
    <property type="match status" value="1"/>
</dbReference>
<evidence type="ECO:0000256" key="8">
    <source>
        <dbReference type="PROSITE-ProRule" id="PRU00169"/>
    </source>
</evidence>
<dbReference type="PRINTS" id="PR00344">
    <property type="entry name" value="BCTRLSENSOR"/>
</dbReference>
<comment type="caution">
    <text evidence="11">The sequence shown here is derived from an EMBL/GenBank/DDBJ whole genome shotgun (WGS) entry which is preliminary data.</text>
</comment>
<evidence type="ECO:0000256" key="5">
    <source>
        <dbReference type="ARBA" id="ARBA00023015"/>
    </source>
</evidence>
<dbReference type="SMART" id="SM00387">
    <property type="entry name" value="HATPase_c"/>
    <property type="match status" value="1"/>
</dbReference>
<dbReference type="SMART" id="SM00448">
    <property type="entry name" value="REC"/>
    <property type="match status" value="1"/>
</dbReference>
<dbReference type="InterPro" id="IPR011006">
    <property type="entry name" value="CheY-like_superfamily"/>
</dbReference>
<dbReference type="GO" id="GO:0006355">
    <property type="term" value="P:regulation of DNA-templated transcription"/>
    <property type="evidence" value="ECO:0007669"/>
    <property type="project" value="TreeGrafter"/>
</dbReference>
<dbReference type="FunFam" id="3.40.50.2300:FF:000002">
    <property type="entry name" value="DNA-binding response regulator PhoP"/>
    <property type="match status" value="1"/>
</dbReference>
<evidence type="ECO:0000313" key="12">
    <source>
        <dbReference type="Proteomes" id="UP000281094"/>
    </source>
</evidence>
<evidence type="ECO:0000256" key="4">
    <source>
        <dbReference type="ARBA" id="ARBA00023012"/>
    </source>
</evidence>
<dbReference type="InterPro" id="IPR036890">
    <property type="entry name" value="HATPase_C_sf"/>
</dbReference>
<dbReference type="InterPro" id="IPR005467">
    <property type="entry name" value="His_kinase_dom"/>
</dbReference>
<dbReference type="InterPro" id="IPR004358">
    <property type="entry name" value="Sig_transdc_His_kin-like_C"/>
</dbReference>
<evidence type="ECO:0000256" key="3">
    <source>
        <dbReference type="ARBA" id="ARBA00022553"/>
    </source>
</evidence>
<feature type="modified residue" description="4-aspartylphosphate" evidence="8">
    <location>
        <position position="51"/>
    </location>
</feature>
<dbReference type="InterPro" id="IPR003594">
    <property type="entry name" value="HATPase_dom"/>
</dbReference>
<dbReference type="GO" id="GO:0005829">
    <property type="term" value="C:cytosol"/>
    <property type="evidence" value="ECO:0007669"/>
    <property type="project" value="TreeGrafter"/>
</dbReference>
<evidence type="ECO:0000256" key="7">
    <source>
        <dbReference type="ARBA" id="ARBA00023163"/>
    </source>
</evidence>
<dbReference type="PROSITE" id="PS50110">
    <property type="entry name" value="RESPONSE_REGULATORY"/>
    <property type="match status" value="1"/>
</dbReference>
<protein>
    <recommendedName>
        <fullName evidence="2">histidine kinase</fullName>
        <ecNumber evidence="2">2.7.13.3</ecNumber>
    </recommendedName>
</protein>
<dbReference type="GO" id="GO:0000156">
    <property type="term" value="F:phosphorelay response regulator activity"/>
    <property type="evidence" value="ECO:0007669"/>
    <property type="project" value="TreeGrafter"/>
</dbReference>
<feature type="domain" description="Histidine kinase" evidence="9">
    <location>
        <begin position="157"/>
        <end position="267"/>
    </location>
</feature>
<dbReference type="InterPro" id="IPR001789">
    <property type="entry name" value="Sig_transdc_resp-reg_receiver"/>
</dbReference>
<dbReference type="EMBL" id="RCWN01000001">
    <property type="protein sequence ID" value="RLQ87533.1"/>
    <property type="molecule type" value="Genomic_DNA"/>
</dbReference>
<dbReference type="GO" id="GO:0000976">
    <property type="term" value="F:transcription cis-regulatory region binding"/>
    <property type="evidence" value="ECO:0007669"/>
    <property type="project" value="TreeGrafter"/>
</dbReference>
<feature type="domain" description="Response regulatory" evidence="10">
    <location>
        <begin position="2"/>
        <end position="116"/>
    </location>
</feature>
<dbReference type="SUPFAM" id="SSF55874">
    <property type="entry name" value="ATPase domain of HSP90 chaperone/DNA topoisomerase II/histidine kinase"/>
    <property type="match status" value="1"/>
</dbReference>
<organism evidence="11 12">
    <name type="scientific">Notoacmeibacter ruber</name>
    <dbReference type="NCBI Taxonomy" id="2670375"/>
    <lineage>
        <taxon>Bacteria</taxon>
        <taxon>Pseudomonadati</taxon>
        <taxon>Pseudomonadota</taxon>
        <taxon>Alphaproteobacteria</taxon>
        <taxon>Hyphomicrobiales</taxon>
        <taxon>Notoacmeibacteraceae</taxon>
        <taxon>Notoacmeibacter</taxon>
    </lineage>
</organism>
<dbReference type="InterPro" id="IPR039420">
    <property type="entry name" value="WalR-like"/>
</dbReference>
<dbReference type="Proteomes" id="UP000281094">
    <property type="component" value="Unassembled WGS sequence"/>
</dbReference>
<dbReference type="GO" id="GO:0032993">
    <property type="term" value="C:protein-DNA complex"/>
    <property type="evidence" value="ECO:0007669"/>
    <property type="project" value="TreeGrafter"/>
</dbReference>
<dbReference type="Gene3D" id="3.30.565.10">
    <property type="entry name" value="Histidine kinase-like ATPase, C-terminal domain"/>
    <property type="match status" value="1"/>
</dbReference>
<keyword evidence="12" id="KW-1185">Reference proteome</keyword>
<dbReference type="SUPFAM" id="SSF52172">
    <property type="entry name" value="CheY-like"/>
    <property type="match status" value="1"/>
</dbReference>
<dbReference type="EC" id="2.7.13.3" evidence="2"/>
<evidence type="ECO:0000256" key="6">
    <source>
        <dbReference type="ARBA" id="ARBA00023125"/>
    </source>
</evidence>
<proteinExistence type="predicted"/>
<reference evidence="11 12" key="1">
    <citation type="submission" date="2018-10" db="EMBL/GenBank/DDBJ databases">
        <title>Notoacmeibacter sp. M2BS9Y-3-1, whole genome shotgun sequence.</title>
        <authorList>
            <person name="Tuo L."/>
        </authorList>
    </citation>
    <scope>NUCLEOTIDE SEQUENCE [LARGE SCALE GENOMIC DNA]</scope>
    <source>
        <strain evidence="11 12">M2BS9Y-3-1</strain>
    </source>
</reference>